<evidence type="ECO:0000313" key="8">
    <source>
        <dbReference type="Proteomes" id="UP000243876"/>
    </source>
</evidence>
<dbReference type="GO" id="GO:0061630">
    <property type="term" value="F:ubiquitin protein ligase activity"/>
    <property type="evidence" value="ECO:0007669"/>
    <property type="project" value="UniProtKB-EC"/>
</dbReference>
<proteinExistence type="predicted"/>
<keyword evidence="3" id="KW-0808">Transferase</keyword>
<dbReference type="FunFam" id="3.30.2410.10:FF:000003">
    <property type="entry name" value="probable E3 ubiquitin-protein ligase HERC4 isoform X1"/>
    <property type="match status" value="1"/>
</dbReference>
<organism evidence="7 8">
    <name type="scientific">Sporidiobolus salmonicolor</name>
    <name type="common">Yeast-like fungus</name>
    <name type="synonym">Sporobolomyces salmonicolor</name>
    <dbReference type="NCBI Taxonomy" id="5005"/>
    <lineage>
        <taxon>Eukaryota</taxon>
        <taxon>Fungi</taxon>
        <taxon>Dikarya</taxon>
        <taxon>Basidiomycota</taxon>
        <taxon>Pucciniomycotina</taxon>
        <taxon>Microbotryomycetes</taxon>
        <taxon>Sporidiobolales</taxon>
        <taxon>Sporidiobolaceae</taxon>
        <taxon>Sporobolomyces</taxon>
    </lineage>
</organism>
<feature type="active site" description="Glycyl thioester intermediate" evidence="5">
    <location>
        <position position="214"/>
    </location>
</feature>
<dbReference type="Gene3D" id="3.30.2410.10">
    <property type="entry name" value="Hect, E3 ligase catalytic domain"/>
    <property type="match status" value="1"/>
</dbReference>
<evidence type="ECO:0000256" key="1">
    <source>
        <dbReference type="ARBA" id="ARBA00000885"/>
    </source>
</evidence>
<dbReference type="Pfam" id="PF00632">
    <property type="entry name" value="HECT"/>
    <property type="match status" value="1"/>
</dbReference>
<evidence type="ECO:0000313" key="7">
    <source>
        <dbReference type="EMBL" id="CEQ38665.1"/>
    </source>
</evidence>
<dbReference type="Gene3D" id="3.30.2160.10">
    <property type="entry name" value="Hect, E3 ligase catalytic domain"/>
    <property type="match status" value="1"/>
</dbReference>
<dbReference type="EMBL" id="CENE01000001">
    <property type="protein sequence ID" value="CEQ38665.1"/>
    <property type="molecule type" value="Genomic_DNA"/>
</dbReference>
<dbReference type="OrthoDB" id="8068875at2759"/>
<dbReference type="InterPro" id="IPR000569">
    <property type="entry name" value="HECT_dom"/>
</dbReference>
<dbReference type="SUPFAM" id="SSF56204">
    <property type="entry name" value="Hect, E3 ligase catalytic domain"/>
    <property type="match status" value="1"/>
</dbReference>
<dbReference type="PANTHER" id="PTHR45700">
    <property type="entry name" value="UBIQUITIN-PROTEIN LIGASE E3C"/>
    <property type="match status" value="1"/>
</dbReference>
<sequence>MFLHDPDSNLCWFNPASFESDDFWLVGVILGLAYKKLRSEPVDLVDLAQVQPALARGLQQLLDYDRDVEETFCRTFVGTYEAWGETVEVELVEGGKEIAVTNANREEGFHEVCAGNAYSLFKAEELELVVRGSTEPLDVEELRSITVYEGFDPHEPAIEAFWDVFTSFTAKRQRTLLSFITASDRIPSTGVSAMRFKISCLGQDCDRLPTSHTCFDQLCLYRYGSREKMERMLVMAMEESEGFGLR</sequence>
<evidence type="ECO:0000256" key="3">
    <source>
        <dbReference type="ARBA" id="ARBA00022679"/>
    </source>
</evidence>
<comment type="catalytic activity">
    <reaction evidence="1">
        <text>S-ubiquitinyl-[E2 ubiquitin-conjugating enzyme]-L-cysteine + [acceptor protein]-L-lysine = [E2 ubiquitin-conjugating enzyme]-L-cysteine + N(6)-ubiquitinyl-[acceptor protein]-L-lysine.</text>
        <dbReference type="EC" id="2.3.2.26"/>
    </reaction>
</comment>
<reference evidence="8" key="1">
    <citation type="submission" date="2015-02" db="EMBL/GenBank/DDBJ databases">
        <authorList>
            <person name="Gon?alves P."/>
        </authorList>
    </citation>
    <scope>NUCLEOTIDE SEQUENCE [LARGE SCALE GENOMIC DNA]</scope>
</reference>
<gene>
    <name evidence="7" type="primary">SPOSA6832_00127</name>
</gene>
<dbReference type="InterPro" id="IPR044611">
    <property type="entry name" value="E3A/B/C-like"/>
</dbReference>
<dbReference type="InterPro" id="IPR035983">
    <property type="entry name" value="Hect_E3_ubiquitin_ligase"/>
</dbReference>
<dbReference type="AlphaFoldDB" id="A0A0D6EGI7"/>
<dbReference type="EC" id="2.3.2.26" evidence="2"/>
<keyword evidence="4 5" id="KW-0833">Ubl conjugation pathway</keyword>
<name>A0A0D6EGI7_SPOSA</name>
<evidence type="ECO:0000256" key="2">
    <source>
        <dbReference type="ARBA" id="ARBA00012485"/>
    </source>
</evidence>
<dbReference type="GO" id="GO:0000209">
    <property type="term" value="P:protein polyubiquitination"/>
    <property type="evidence" value="ECO:0007669"/>
    <property type="project" value="InterPro"/>
</dbReference>
<protein>
    <recommendedName>
        <fullName evidence="2">HECT-type E3 ubiquitin transferase</fullName>
        <ecNumber evidence="2">2.3.2.26</ecNumber>
    </recommendedName>
</protein>
<dbReference type="Proteomes" id="UP000243876">
    <property type="component" value="Unassembled WGS sequence"/>
</dbReference>
<feature type="domain" description="HECT" evidence="6">
    <location>
        <begin position="34"/>
        <end position="246"/>
    </location>
</feature>
<accession>A0A0D6EGI7</accession>
<keyword evidence="8" id="KW-1185">Reference proteome</keyword>
<dbReference type="PANTHER" id="PTHR45700:SF8">
    <property type="entry name" value="HECT-TYPE E3 UBIQUITIN TRANSFERASE"/>
    <property type="match status" value="1"/>
</dbReference>
<evidence type="ECO:0000259" key="6">
    <source>
        <dbReference type="PROSITE" id="PS50237"/>
    </source>
</evidence>
<evidence type="ECO:0000256" key="4">
    <source>
        <dbReference type="ARBA" id="ARBA00022786"/>
    </source>
</evidence>
<dbReference type="SMART" id="SM00119">
    <property type="entry name" value="HECTc"/>
    <property type="match status" value="1"/>
</dbReference>
<evidence type="ECO:0000256" key="5">
    <source>
        <dbReference type="PROSITE-ProRule" id="PRU00104"/>
    </source>
</evidence>
<dbReference type="PROSITE" id="PS50237">
    <property type="entry name" value="HECT"/>
    <property type="match status" value="1"/>
</dbReference>